<organism evidence="2 3">
    <name type="scientific">Olsenella profusa F0195</name>
    <dbReference type="NCBI Taxonomy" id="1125712"/>
    <lineage>
        <taxon>Bacteria</taxon>
        <taxon>Bacillati</taxon>
        <taxon>Actinomycetota</taxon>
        <taxon>Coriobacteriia</taxon>
        <taxon>Coriobacteriales</taxon>
        <taxon>Atopobiaceae</taxon>
        <taxon>Olsenella</taxon>
    </lineage>
</organism>
<dbReference type="AlphaFoldDB" id="U2UT81"/>
<proteinExistence type="predicted"/>
<keyword evidence="2" id="KW-0808">Transferase</keyword>
<dbReference type="InterPro" id="IPR001173">
    <property type="entry name" value="Glyco_trans_2-like"/>
</dbReference>
<dbReference type="RefSeq" id="WP_021727080.1">
    <property type="nucleotide sequence ID" value="NZ_AWEZ01000067.1"/>
</dbReference>
<keyword evidence="2" id="KW-0328">Glycosyltransferase</keyword>
<dbReference type="PANTHER" id="PTHR43685">
    <property type="entry name" value="GLYCOSYLTRANSFERASE"/>
    <property type="match status" value="1"/>
</dbReference>
<dbReference type="GO" id="GO:0016757">
    <property type="term" value="F:glycosyltransferase activity"/>
    <property type="evidence" value="ECO:0007669"/>
    <property type="project" value="UniProtKB-KW"/>
</dbReference>
<dbReference type="Pfam" id="PF00535">
    <property type="entry name" value="Glycos_transf_2"/>
    <property type="match status" value="1"/>
</dbReference>
<dbReference type="EMBL" id="AWEZ01000067">
    <property type="protein sequence ID" value="ERL06307.1"/>
    <property type="molecule type" value="Genomic_DNA"/>
</dbReference>
<evidence type="ECO:0000259" key="1">
    <source>
        <dbReference type="Pfam" id="PF00535"/>
    </source>
</evidence>
<accession>U2UT81</accession>
<dbReference type="InterPro" id="IPR029044">
    <property type="entry name" value="Nucleotide-diphossugar_trans"/>
</dbReference>
<dbReference type="EC" id="2.4.-.-" evidence="2"/>
<dbReference type="Proteomes" id="UP000016638">
    <property type="component" value="Unassembled WGS sequence"/>
</dbReference>
<gene>
    <name evidence="2" type="ORF">HMPREF1316_1155</name>
</gene>
<dbReference type="PATRIC" id="fig|1125712.3.peg.2157"/>
<reference evidence="2 3" key="1">
    <citation type="submission" date="2013-08" db="EMBL/GenBank/DDBJ databases">
        <authorList>
            <person name="Durkin A.S."/>
            <person name="Haft D.R."/>
            <person name="McCorrison J."/>
            <person name="Torralba M."/>
            <person name="Gillis M."/>
            <person name="Haft D.H."/>
            <person name="Methe B."/>
            <person name="Sutton G."/>
            <person name="Nelson K.E."/>
        </authorList>
    </citation>
    <scope>NUCLEOTIDE SEQUENCE [LARGE SCALE GENOMIC DNA]</scope>
    <source>
        <strain evidence="2 3">F0195</strain>
    </source>
</reference>
<dbReference type="STRING" id="1125712.HMPREF1316_1155"/>
<dbReference type="Gene3D" id="3.90.550.10">
    <property type="entry name" value="Spore Coat Polysaccharide Biosynthesis Protein SpsA, Chain A"/>
    <property type="match status" value="1"/>
</dbReference>
<sequence>MGPKHPEITIIMPAYNVDGYVRRAIESIQHQTFEDFELLVVDDGSTDRTGKVLDAIAERDIRVTVFHQENAGAPAARNRALDRARGTYVMFFDADDWAEPTMLDDLHALAIANRLELVVAGFFIDTYYGDADQHTSELKSCDDAVYGTQAEFRAAAWRLFDANQLYPPWSKLFLRERIERLGIRFRPTFWDDFPFVLDYIRDVERVGVISRGHYHFVRQRSESETARWRPNMYQKREEEHSWMLDLYRHWGLDGDVASMEMVQRRYIERLVGCIENVCNPKCELTREQKLHEIKRMISSERACLAVQVARPHSWMMNLMLAPIRAQNPLLCYHEGTLISFVRRHSTRVFATLKANR</sequence>
<dbReference type="PANTHER" id="PTHR43685:SF2">
    <property type="entry name" value="GLYCOSYLTRANSFERASE 2-LIKE DOMAIN-CONTAINING PROTEIN"/>
    <property type="match status" value="1"/>
</dbReference>
<protein>
    <submittedName>
        <fullName evidence="2">Glycosyltransferase, group 2 family protein</fullName>
        <ecNumber evidence="2">2.4.-.-</ecNumber>
    </submittedName>
</protein>
<feature type="domain" description="Glycosyltransferase 2-like" evidence="1">
    <location>
        <begin position="9"/>
        <end position="136"/>
    </location>
</feature>
<evidence type="ECO:0000313" key="2">
    <source>
        <dbReference type="EMBL" id="ERL06307.1"/>
    </source>
</evidence>
<evidence type="ECO:0000313" key="3">
    <source>
        <dbReference type="Proteomes" id="UP000016638"/>
    </source>
</evidence>
<dbReference type="OrthoDB" id="3189257at2"/>
<comment type="caution">
    <text evidence="2">The sequence shown here is derived from an EMBL/GenBank/DDBJ whole genome shotgun (WGS) entry which is preliminary data.</text>
</comment>
<dbReference type="CDD" id="cd00761">
    <property type="entry name" value="Glyco_tranf_GTA_type"/>
    <property type="match status" value="1"/>
</dbReference>
<dbReference type="eggNOG" id="COG0463">
    <property type="taxonomic scope" value="Bacteria"/>
</dbReference>
<dbReference type="SUPFAM" id="SSF53448">
    <property type="entry name" value="Nucleotide-diphospho-sugar transferases"/>
    <property type="match status" value="1"/>
</dbReference>
<name>U2UT81_9ACTN</name>
<keyword evidence="3" id="KW-1185">Reference proteome</keyword>
<dbReference type="InterPro" id="IPR050834">
    <property type="entry name" value="Glycosyltransf_2"/>
</dbReference>